<organism evidence="1 2">
    <name type="scientific">Paenibacillus mesotrionivorans</name>
    <dbReference type="NCBI Taxonomy" id="3160968"/>
    <lineage>
        <taxon>Bacteria</taxon>
        <taxon>Bacillati</taxon>
        <taxon>Bacillota</taxon>
        <taxon>Bacilli</taxon>
        <taxon>Bacillales</taxon>
        <taxon>Paenibacillaceae</taxon>
        <taxon>Paenibacillus</taxon>
    </lineage>
</organism>
<protein>
    <submittedName>
        <fullName evidence="1">ABC transporter permease</fullName>
    </submittedName>
</protein>
<sequence>MAMLHFIMRKMWNTRWLTVSALVGLIVAVAFVTSIPMYSDGALKRVIAKSLEEKAGGLPPGSLVLRYQAAGQDKADFADVEEIDRYIREDVAQDIALPQEVYASVMSIRSAQVTPVDPSKTDPSKRRQMTVSAMSDLDARTELSLGQKPKDTIQNGVIEALVLEEAMFRSDLHVGDEFTYPISGGQGIAPLKVKITGAFKPLDEADPYWFQGFEGMLNTLVVPEGLFRTELLQKKKIQLHQANWFYAFDMTQISTSQIGPLEKKLARLDVTLYQKLKDTKVDVTFTDMLQEFRRDSIQLQVLLFTLAAPMLGMVMYYIVMNARQSLERQRSDIAVIRSRGGSTKQIFMLYLLESLMLGLAALIAGPLLGWFMAKSIGSSNGFLTFVNRQNIPVGFHGTTMMYGLAAVLLAMGATLIPAVQYARSSIVGLKQALARADAKPVWQKWFLDVILLAVSGYGWYMFREHKLLSQQTGLGSDQLQVHPLLFFVPALTIFALGLLFLRLFPLILKAVNGIGKRFFPVSIYLTLAQLSRSARSYYPLMLLLTLTLGLGVYNSSAARTIDLNSTERTLYQYGTDVIISTAWESVSDDLPVYNPGQNQGQQGGGAGSGGGGGSQGGGGAGTGGGGGQGTGGGGTGGGTGGGSGGNPGTGNPGSGGPELPTNIRYVEPPYAVFKELPGVEHTARVLQTRANISASGKSLGVVNLNAIDNVDFADVAWMRRDLFPAHPHAYLNLLGSYEQAAIIPDKFAEKNQLKPGDLMSLSVNQKSMELVVVGVLPYWPSQYPDDRPFVITNLEYIYDQGDTIPYDVWIKMEEGAKTAPLIEKLQEAKIDVTSIKDVRSELVRESKQPTRGGVFGILSLGFLVSVLVSLIGYLLYWFFNLSSRVVQFGVLRAMGLKKRQLTGMLLLEQLFTAGLSIVLGIGIGKLASTLYLPFLQTSDDVKKQVPPFRVVFEGRDTLQLYLVTVVMMATGAVLLLLHIRRLRVHQAVKLGEER</sequence>
<gene>
    <name evidence="1" type="ORF">ACI1P1_26520</name>
</gene>
<evidence type="ECO:0000313" key="2">
    <source>
        <dbReference type="Proteomes" id="UP001631969"/>
    </source>
</evidence>
<comment type="caution">
    <text evidence="1">The sequence shown here is derived from an EMBL/GenBank/DDBJ whole genome shotgun (WGS) entry which is preliminary data.</text>
</comment>
<reference evidence="1" key="1">
    <citation type="submission" date="2024-12" db="EMBL/GenBank/DDBJ databases">
        <authorList>
            <person name="Wu N."/>
        </authorList>
    </citation>
    <scope>NUCLEOTIDE SEQUENCE</scope>
    <source>
        <strain evidence="1">P15</strain>
    </source>
</reference>
<dbReference type="Proteomes" id="UP001631969">
    <property type="component" value="Unassembled WGS sequence"/>
</dbReference>
<proteinExistence type="predicted"/>
<evidence type="ECO:0000313" key="1">
    <source>
        <dbReference type="EMBL" id="MFM9331854.1"/>
    </source>
</evidence>
<name>A0ACC7P6H5_9BACL</name>
<accession>A0ACC7P6H5</accession>
<dbReference type="EMBL" id="JBJURJ010000023">
    <property type="protein sequence ID" value="MFM9331854.1"/>
    <property type="molecule type" value="Genomic_DNA"/>
</dbReference>
<keyword evidence="2" id="KW-1185">Reference proteome</keyword>